<dbReference type="EMBL" id="CP000507">
    <property type="protein sequence ID" value="ABM01346.1"/>
    <property type="molecule type" value="Genomic_DNA"/>
</dbReference>
<keyword evidence="3" id="KW-1185">Reference proteome</keyword>
<feature type="signal peptide" evidence="1">
    <location>
        <begin position="1"/>
        <end position="31"/>
    </location>
</feature>
<evidence type="ECO:0000256" key="1">
    <source>
        <dbReference type="SAM" id="SignalP"/>
    </source>
</evidence>
<accession>A1SAD9</accession>
<dbReference type="AlphaFoldDB" id="A1SAD9"/>
<evidence type="ECO:0000313" key="3">
    <source>
        <dbReference type="Proteomes" id="UP000009175"/>
    </source>
</evidence>
<dbReference type="eggNOG" id="ENOG5031I9A">
    <property type="taxonomic scope" value="Bacteria"/>
</dbReference>
<keyword evidence="1" id="KW-0732">Signal</keyword>
<organism evidence="2 3">
    <name type="scientific">Shewanella amazonensis (strain ATCC BAA-1098 / SB2B)</name>
    <dbReference type="NCBI Taxonomy" id="326297"/>
    <lineage>
        <taxon>Bacteria</taxon>
        <taxon>Pseudomonadati</taxon>
        <taxon>Pseudomonadota</taxon>
        <taxon>Gammaproteobacteria</taxon>
        <taxon>Alteromonadales</taxon>
        <taxon>Shewanellaceae</taxon>
        <taxon>Shewanella</taxon>
    </lineage>
</organism>
<dbReference type="STRING" id="326297.Sama_3143"/>
<dbReference type="RefSeq" id="WP_011761250.1">
    <property type="nucleotide sequence ID" value="NC_008700.1"/>
</dbReference>
<dbReference type="KEGG" id="saz:Sama_3143"/>
<proteinExistence type="predicted"/>
<dbReference type="Proteomes" id="UP000009175">
    <property type="component" value="Chromosome"/>
</dbReference>
<dbReference type="HOGENOM" id="CLU_166879_0_0_6"/>
<sequence>MQFPRRKIHRLIAVWLSAVLVLLSFIAAAHATTHLDEGGYNHCTLCFHQHQLNKLLPGVNLPKVPLLQVFEQPQTPLFTSVESVRPQPQARGPPLAP</sequence>
<feature type="chain" id="PRO_5002637334" description="ABC-type zinc uptake system zinc chaperone" evidence="1">
    <location>
        <begin position="32"/>
        <end position="97"/>
    </location>
</feature>
<evidence type="ECO:0008006" key="4">
    <source>
        <dbReference type="Google" id="ProtNLM"/>
    </source>
</evidence>
<reference evidence="2 3" key="1">
    <citation type="submission" date="2006-12" db="EMBL/GenBank/DDBJ databases">
        <title>Complete sequence of Shewanella amazonensis SB2B.</title>
        <authorList>
            <consortium name="US DOE Joint Genome Institute"/>
            <person name="Copeland A."/>
            <person name="Lucas S."/>
            <person name="Lapidus A."/>
            <person name="Barry K."/>
            <person name="Detter J.C."/>
            <person name="Glavina del Rio T."/>
            <person name="Hammon N."/>
            <person name="Israni S."/>
            <person name="Dalin E."/>
            <person name="Tice H."/>
            <person name="Pitluck S."/>
            <person name="Munk A.C."/>
            <person name="Brettin T."/>
            <person name="Bruce D."/>
            <person name="Han C."/>
            <person name="Tapia R."/>
            <person name="Gilna P."/>
            <person name="Schmutz J."/>
            <person name="Larimer F."/>
            <person name="Land M."/>
            <person name="Hauser L."/>
            <person name="Kyrpides N."/>
            <person name="Mikhailova N."/>
            <person name="Fredrickson J."/>
            <person name="Richardson P."/>
        </authorList>
    </citation>
    <scope>NUCLEOTIDE SEQUENCE [LARGE SCALE GENOMIC DNA]</scope>
    <source>
        <strain evidence="3">ATCC BAA-1098 / SB2B</strain>
    </source>
</reference>
<name>A1SAD9_SHEAM</name>
<evidence type="ECO:0000313" key="2">
    <source>
        <dbReference type="EMBL" id="ABM01346.1"/>
    </source>
</evidence>
<gene>
    <name evidence="2" type="ordered locus">Sama_3143</name>
</gene>
<protein>
    <recommendedName>
        <fullName evidence="4">ABC-type zinc uptake system zinc chaperone</fullName>
    </recommendedName>
</protein>